<feature type="transmembrane region" description="Helical" evidence="1">
    <location>
        <begin position="50"/>
        <end position="71"/>
    </location>
</feature>
<keyword evidence="1" id="KW-0812">Transmembrane</keyword>
<name>A0A395V6J2_9FIRM</name>
<gene>
    <name evidence="2" type="ORF">DWX93_14310</name>
</gene>
<proteinExistence type="predicted"/>
<comment type="caution">
    <text evidence="2">The sequence shown here is derived from an EMBL/GenBank/DDBJ whole genome shotgun (WGS) entry which is preliminary data.</text>
</comment>
<accession>A0A395V6J2</accession>
<protein>
    <submittedName>
        <fullName evidence="2">Uncharacterized protein</fullName>
    </submittedName>
</protein>
<dbReference type="EMBL" id="QRVL01000016">
    <property type="protein sequence ID" value="RGS37279.1"/>
    <property type="molecule type" value="Genomic_DNA"/>
</dbReference>
<keyword evidence="1" id="KW-0472">Membrane</keyword>
<evidence type="ECO:0000313" key="2">
    <source>
        <dbReference type="EMBL" id="RGS37279.1"/>
    </source>
</evidence>
<evidence type="ECO:0000313" key="3">
    <source>
        <dbReference type="Proteomes" id="UP000266172"/>
    </source>
</evidence>
<dbReference type="Proteomes" id="UP000266172">
    <property type="component" value="Unassembled WGS sequence"/>
</dbReference>
<sequence length="80" mass="8910">MPEGLDMQVQIICTDCAVQPDGSTNEYNELFQEITVSPSKWIIFYANKPLFYGAVAAVCVPVAGGTAWILFRRKKKALKK</sequence>
<dbReference type="AlphaFoldDB" id="A0A395V6J2"/>
<reference evidence="2 3" key="1">
    <citation type="submission" date="2018-08" db="EMBL/GenBank/DDBJ databases">
        <title>A genome reference for cultivated species of the human gut microbiota.</title>
        <authorList>
            <person name="Zou Y."/>
            <person name="Xue W."/>
            <person name="Luo G."/>
        </authorList>
    </citation>
    <scope>NUCLEOTIDE SEQUENCE [LARGE SCALE GENOMIC DNA]</scope>
    <source>
        <strain evidence="2 3">AF22-12AC</strain>
    </source>
</reference>
<organism evidence="2 3">
    <name type="scientific">Roseburia hominis</name>
    <dbReference type="NCBI Taxonomy" id="301301"/>
    <lineage>
        <taxon>Bacteria</taxon>
        <taxon>Bacillati</taxon>
        <taxon>Bacillota</taxon>
        <taxon>Clostridia</taxon>
        <taxon>Lachnospirales</taxon>
        <taxon>Lachnospiraceae</taxon>
        <taxon>Roseburia</taxon>
    </lineage>
</organism>
<keyword evidence="1" id="KW-1133">Transmembrane helix</keyword>
<evidence type="ECO:0000256" key="1">
    <source>
        <dbReference type="SAM" id="Phobius"/>
    </source>
</evidence>